<dbReference type="FunFam" id="2.60.120.10:FF:000045">
    <property type="entry name" value="Cysteine dioxygenase 1"/>
    <property type="match status" value="1"/>
</dbReference>
<evidence type="ECO:0000256" key="10">
    <source>
        <dbReference type="ARBA" id="ARBA00023004"/>
    </source>
</evidence>
<dbReference type="AlphaFoldDB" id="A0A915PEE5"/>
<keyword evidence="10 12" id="KW-0408">Iron</keyword>
<dbReference type="InterPro" id="IPR010300">
    <property type="entry name" value="CDO_1"/>
</dbReference>
<evidence type="ECO:0000256" key="4">
    <source>
        <dbReference type="ARBA" id="ARBA00006622"/>
    </source>
</evidence>
<evidence type="ECO:0000256" key="8">
    <source>
        <dbReference type="ARBA" id="ARBA00022964"/>
    </source>
</evidence>
<evidence type="ECO:0000256" key="2">
    <source>
        <dbReference type="ARBA" id="ARBA00001962"/>
    </source>
</evidence>
<evidence type="ECO:0000256" key="12">
    <source>
        <dbReference type="PIRSR" id="PIRSR610300-51"/>
    </source>
</evidence>
<organism evidence="14 15">
    <name type="scientific">Meloidogyne floridensis</name>
    <dbReference type="NCBI Taxonomy" id="298350"/>
    <lineage>
        <taxon>Eukaryota</taxon>
        <taxon>Metazoa</taxon>
        <taxon>Ecdysozoa</taxon>
        <taxon>Nematoda</taxon>
        <taxon>Chromadorea</taxon>
        <taxon>Rhabditida</taxon>
        <taxon>Tylenchina</taxon>
        <taxon>Tylenchomorpha</taxon>
        <taxon>Tylenchoidea</taxon>
        <taxon>Meloidogynidae</taxon>
        <taxon>Meloidogyninae</taxon>
        <taxon>Meloidogyne</taxon>
    </lineage>
</organism>
<dbReference type="PANTHER" id="PTHR12918:SF1">
    <property type="entry name" value="CYSTEINE DIOXYGENASE TYPE 1"/>
    <property type="match status" value="1"/>
</dbReference>
<evidence type="ECO:0000256" key="3">
    <source>
        <dbReference type="ARBA" id="ARBA00004759"/>
    </source>
</evidence>
<dbReference type="WBParaSite" id="scf7180000424384.g12928">
    <property type="protein sequence ID" value="scf7180000424384.g12928"/>
    <property type="gene ID" value="scf7180000424384.g12928"/>
</dbReference>
<evidence type="ECO:0000313" key="15">
    <source>
        <dbReference type="WBParaSite" id="scf7180000424384.g12928"/>
    </source>
</evidence>
<evidence type="ECO:0000256" key="6">
    <source>
        <dbReference type="ARBA" id="ARBA00022723"/>
    </source>
</evidence>
<dbReference type="Proteomes" id="UP000887560">
    <property type="component" value="Unplaced"/>
</dbReference>
<dbReference type="CDD" id="cd10548">
    <property type="entry name" value="cupin_CDO"/>
    <property type="match status" value="1"/>
</dbReference>
<feature type="binding site" evidence="12">
    <location>
        <position position="77"/>
    </location>
    <ligand>
        <name>Fe cation</name>
        <dbReference type="ChEBI" id="CHEBI:24875"/>
        <note>catalytic</note>
    </ligand>
</feature>
<dbReference type="SUPFAM" id="SSF51182">
    <property type="entry name" value="RmlC-like cupins"/>
    <property type="match status" value="1"/>
</dbReference>
<comment type="similarity">
    <text evidence="4">Belongs to the cysteine dioxygenase family.</text>
</comment>
<dbReference type="PANTHER" id="PTHR12918">
    <property type="entry name" value="CYSTEINE DIOXYGENASE"/>
    <property type="match status" value="1"/>
</dbReference>
<proteinExistence type="inferred from homology"/>
<keyword evidence="8" id="KW-0223">Dioxygenase</keyword>
<evidence type="ECO:0000256" key="11">
    <source>
        <dbReference type="PIRSR" id="PIRSR610300-50"/>
    </source>
</evidence>
<comment type="catalytic activity">
    <reaction evidence="1">
        <text>L-cysteine + O2 = 3-sulfino-L-alanine + H(+)</text>
        <dbReference type="Rhea" id="RHEA:20441"/>
        <dbReference type="ChEBI" id="CHEBI:15378"/>
        <dbReference type="ChEBI" id="CHEBI:15379"/>
        <dbReference type="ChEBI" id="CHEBI:35235"/>
        <dbReference type="ChEBI" id="CHEBI:61085"/>
        <dbReference type="EC" id="1.13.11.20"/>
    </reaction>
</comment>
<dbReference type="InterPro" id="IPR011051">
    <property type="entry name" value="RmlC_Cupin_sf"/>
</dbReference>
<evidence type="ECO:0000256" key="13">
    <source>
        <dbReference type="SAM" id="MobiDB-lite"/>
    </source>
</evidence>
<dbReference type="Pfam" id="PF05995">
    <property type="entry name" value="CDO_I"/>
    <property type="match status" value="1"/>
</dbReference>
<accession>A0A915PEE5</accession>
<dbReference type="EC" id="1.13.11.20" evidence="5"/>
<feature type="binding site" evidence="12">
    <location>
        <position position="75"/>
    </location>
    <ligand>
        <name>Fe cation</name>
        <dbReference type="ChEBI" id="CHEBI:24875"/>
        <note>catalytic</note>
    </ligand>
</feature>
<reference evidence="15" key="1">
    <citation type="submission" date="2022-11" db="UniProtKB">
        <authorList>
            <consortium name="WormBaseParasite"/>
        </authorList>
    </citation>
    <scope>IDENTIFICATION</scope>
</reference>
<dbReference type="GO" id="GO:0017172">
    <property type="term" value="F:cysteine dioxygenase activity"/>
    <property type="evidence" value="ECO:0007669"/>
    <property type="project" value="UniProtKB-EC"/>
</dbReference>
<sequence>MNKLINDIRNIFNEDLIDPEEVRRVLEEYISNPKDWNKFALFDPHKYTRNLVDAGNGKYNLMVLCWGPGMGSSIHDHTDAHCFVKVLQGNLLETRFEWPTEDDKNDENQNCEGSGRPLIESGNQLYKLNGVSYISDKIGLHRMENPSHSDPAITLHLYIPPFTHCQAFDQRTGRKQKCNVTFYSKFGNKVDYCLNNENNVRKKSKNEEDRNKGAIQVLAKVDELEDKKSDKKAEEPKKEEKVREIEQNKEKRNKRHHKHRNHQIIRNKRSVVPSMTAAMTALNPPEKLPYSLDGQGNPITYMHGNPIQVAGLSREKINLIQRDHRLRAQLDELKRQHNNLDPAMRQGNEQTQLAIINLLQEIKNHHTGQQNIKMEQHHGQPIHRMQHPNVLPAQNVVDHGVMPTDRILYQGHNEGIINPTDVFPQHLHRYYGFPPNVDPSEFSQNAHLQHGPQQRPHLFHFIEGADRDNEEGN</sequence>
<feature type="compositionally biased region" description="Basic and acidic residues" evidence="13">
    <location>
        <begin position="226"/>
        <end position="250"/>
    </location>
</feature>
<keyword evidence="6 12" id="KW-0479">Metal-binding</keyword>
<feature type="binding site" evidence="12">
    <location>
        <position position="141"/>
    </location>
    <ligand>
        <name>Fe cation</name>
        <dbReference type="ChEBI" id="CHEBI:24875"/>
        <note>catalytic</note>
    </ligand>
</feature>
<name>A0A915PEE5_9BILA</name>
<keyword evidence="7 11" id="KW-0883">Thioether bond</keyword>
<evidence type="ECO:0000256" key="9">
    <source>
        <dbReference type="ARBA" id="ARBA00023002"/>
    </source>
</evidence>
<dbReference type="GO" id="GO:0008198">
    <property type="term" value="F:ferrous iron binding"/>
    <property type="evidence" value="ECO:0007669"/>
    <property type="project" value="UniProtKB-ARBA"/>
</dbReference>
<comment type="pathway">
    <text evidence="3">Organosulfur biosynthesis; taurine biosynthesis; hypotaurine from L-cysteine: step 1/2.</text>
</comment>
<feature type="compositionally biased region" description="Basic residues" evidence="13">
    <location>
        <begin position="251"/>
        <end position="262"/>
    </location>
</feature>
<keyword evidence="9" id="KW-0560">Oxidoreductase</keyword>
<evidence type="ECO:0000256" key="7">
    <source>
        <dbReference type="ARBA" id="ARBA00022784"/>
    </source>
</evidence>
<feature type="cross-link" description="3'-(S-cysteinyl)-tyrosine (Cys-Tyr)" evidence="11">
    <location>
        <begin position="82"/>
        <end position="158"/>
    </location>
</feature>
<dbReference type="GO" id="GO:0019448">
    <property type="term" value="P:L-cysteine catabolic process"/>
    <property type="evidence" value="ECO:0007669"/>
    <property type="project" value="TreeGrafter"/>
</dbReference>
<protein>
    <recommendedName>
        <fullName evidence="5">cysteine dioxygenase</fullName>
        <ecNumber evidence="5">1.13.11.20</ecNumber>
    </recommendedName>
</protein>
<dbReference type="InterPro" id="IPR014710">
    <property type="entry name" value="RmlC-like_jellyroll"/>
</dbReference>
<evidence type="ECO:0000256" key="1">
    <source>
        <dbReference type="ARBA" id="ARBA00000629"/>
    </source>
</evidence>
<comment type="cofactor">
    <cofactor evidence="2">
        <name>Fe cation</name>
        <dbReference type="ChEBI" id="CHEBI:24875"/>
    </cofactor>
</comment>
<dbReference type="Gene3D" id="2.60.120.10">
    <property type="entry name" value="Jelly Rolls"/>
    <property type="match status" value="1"/>
</dbReference>
<feature type="region of interest" description="Disordered" evidence="13">
    <location>
        <begin position="226"/>
        <end position="262"/>
    </location>
</feature>
<evidence type="ECO:0000313" key="14">
    <source>
        <dbReference type="Proteomes" id="UP000887560"/>
    </source>
</evidence>
<evidence type="ECO:0000256" key="5">
    <source>
        <dbReference type="ARBA" id="ARBA00013133"/>
    </source>
</evidence>
<keyword evidence="14" id="KW-1185">Reference proteome</keyword>